<keyword evidence="7" id="KW-1185">Reference proteome</keyword>
<accession>A0ABW0FME7</accession>
<dbReference type="EMBL" id="JBHSLF010000001">
    <property type="protein sequence ID" value="MFC5342399.1"/>
    <property type="molecule type" value="Genomic_DNA"/>
</dbReference>
<dbReference type="RefSeq" id="WP_374036341.1">
    <property type="nucleotide sequence ID" value="NZ_CP169082.1"/>
</dbReference>
<name>A0ABW0FME7_9CAUL</name>
<dbReference type="PANTHER" id="PTHR33751:SF11">
    <property type="entry name" value="BLL4483 PROTEIN"/>
    <property type="match status" value="1"/>
</dbReference>
<evidence type="ECO:0000256" key="2">
    <source>
        <dbReference type="ARBA" id="ARBA00022723"/>
    </source>
</evidence>
<feature type="domain" description="Cytochrome c" evidence="5">
    <location>
        <begin position="149"/>
        <end position="226"/>
    </location>
</feature>
<dbReference type="Proteomes" id="UP001596152">
    <property type="component" value="Unassembled WGS sequence"/>
</dbReference>
<evidence type="ECO:0000256" key="1">
    <source>
        <dbReference type="ARBA" id="ARBA00022617"/>
    </source>
</evidence>
<evidence type="ECO:0000256" key="4">
    <source>
        <dbReference type="PROSITE-ProRule" id="PRU00433"/>
    </source>
</evidence>
<protein>
    <submittedName>
        <fullName evidence="6">C-type cytochrome</fullName>
    </submittedName>
</protein>
<keyword evidence="1 4" id="KW-0349">Heme</keyword>
<dbReference type="InterPro" id="IPR009056">
    <property type="entry name" value="Cyt_c-like_dom"/>
</dbReference>
<dbReference type="Gene3D" id="1.10.760.10">
    <property type="entry name" value="Cytochrome c-like domain"/>
    <property type="match status" value="3"/>
</dbReference>
<feature type="domain" description="Cytochrome c" evidence="5">
    <location>
        <begin position="1"/>
        <end position="89"/>
    </location>
</feature>
<dbReference type="Pfam" id="PF13442">
    <property type="entry name" value="Cytochrome_CBB3"/>
    <property type="match status" value="1"/>
</dbReference>
<feature type="domain" description="Cytochrome c" evidence="5">
    <location>
        <begin position="237"/>
        <end position="327"/>
    </location>
</feature>
<reference evidence="7" key="1">
    <citation type="journal article" date="2019" name="Int. J. Syst. Evol. Microbiol.">
        <title>The Global Catalogue of Microorganisms (GCM) 10K type strain sequencing project: providing services to taxonomists for standard genome sequencing and annotation.</title>
        <authorList>
            <consortium name="The Broad Institute Genomics Platform"/>
            <consortium name="The Broad Institute Genome Sequencing Center for Infectious Disease"/>
            <person name="Wu L."/>
            <person name="Ma J."/>
        </authorList>
    </citation>
    <scope>NUCLEOTIDE SEQUENCE [LARGE SCALE GENOMIC DNA]</scope>
    <source>
        <strain evidence="7">JCM 12125</strain>
    </source>
</reference>
<dbReference type="SUPFAM" id="SSF46626">
    <property type="entry name" value="Cytochrome c"/>
    <property type="match status" value="3"/>
</dbReference>
<evidence type="ECO:0000313" key="6">
    <source>
        <dbReference type="EMBL" id="MFC5342399.1"/>
    </source>
</evidence>
<gene>
    <name evidence="6" type="ORF">ACFPIE_00620</name>
</gene>
<keyword evidence="2 4" id="KW-0479">Metal-binding</keyword>
<evidence type="ECO:0000313" key="7">
    <source>
        <dbReference type="Proteomes" id="UP001596152"/>
    </source>
</evidence>
<dbReference type="PANTHER" id="PTHR33751">
    <property type="entry name" value="CBB3-TYPE CYTOCHROME C OXIDASE SUBUNIT FIXP"/>
    <property type="match status" value="1"/>
</dbReference>
<keyword evidence="3 4" id="KW-0408">Iron</keyword>
<evidence type="ECO:0000256" key="3">
    <source>
        <dbReference type="ARBA" id="ARBA00023004"/>
    </source>
</evidence>
<dbReference type="PROSITE" id="PS51007">
    <property type="entry name" value="CYTC"/>
    <property type="match status" value="3"/>
</dbReference>
<dbReference type="Pfam" id="PF00034">
    <property type="entry name" value="Cytochrom_C"/>
    <property type="match status" value="2"/>
</dbReference>
<evidence type="ECO:0000259" key="5">
    <source>
        <dbReference type="PROSITE" id="PS51007"/>
    </source>
</evidence>
<comment type="caution">
    <text evidence="6">The sequence shown here is derived from an EMBL/GenBank/DDBJ whole genome shotgun (WGS) entry which is preliminary data.</text>
</comment>
<proteinExistence type="predicted"/>
<sequence>MNSGAQVFEARCSTCHQPNAAGVRSAIPPLAGSRFVAADPAVIVQILLHGIDGPIDVGGKVFDGHMPSFASVLSDAELARVASHVRQTWGGDDQEITPAFVAAQRERFAGRGAWRGGEELARVVDPGLAPQPSVGPVRISSFDDPAVMRLVTQGQGEAWACASCHGAAGEGGANVPRLAGLPQGYIVKQLQDYVSGRRRNETMRIVAGALSDADRRGLARYYSALRTPSTAKPELGGDMARGEQLALHGDWSKNLPACFSCHGPSGFGVAPNFPSLAAQHPAYTASQLATWVGGERDNSDVQLMNEVARNLSDADRRAVADYLATLPPVPAVSDNERR</sequence>
<dbReference type="InterPro" id="IPR036909">
    <property type="entry name" value="Cyt_c-like_dom_sf"/>
</dbReference>
<organism evidence="6 7">
    <name type="scientific">Brevundimonas staleyi</name>
    <dbReference type="NCBI Taxonomy" id="74326"/>
    <lineage>
        <taxon>Bacteria</taxon>
        <taxon>Pseudomonadati</taxon>
        <taxon>Pseudomonadota</taxon>
        <taxon>Alphaproteobacteria</taxon>
        <taxon>Caulobacterales</taxon>
        <taxon>Caulobacteraceae</taxon>
        <taxon>Brevundimonas</taxon>
    </lineage>
</organism>
<dbReference type="InterPro" id="IPR050597">
    <property type="entry name" value="Cytochrome_c_Oxidase_Subunit"/>
</dbReference>